<dbReference type="Pfam" id="PF00069">
    <property type="entry name" value="Pkinase"/>
    <property type="match status" value="1"/>
</dbReference>
<protein>
    <submittedName>
        <fullName evidence="3">Serine/threonine-protein kinase 36</fullName>
    </submittedName>
</protein>
<keyword evidence="3" id="KW-0418">Kinase</keyword>
<dbReference type="GO" id="GO:0016301">
    <property type="term" value="F:kinase activity"/>
    <property type="evidence" value="ECO:0007669"/>
    <property type="project" value="UniProtKB-KW"/>
</dbReference>
<proteinExistence type="predicted"/>
<feature type="domain" description="Protein kinase" evidence="2">
    <location>
        <begin position="16"/>
        <end position="270"/>
    </location>
</feature>
<dbReference type="PANTHER" id="PTHR23257">
    <property type="entry name" value="SERINE-THREONINE PROTEIN KINASE"/>
    <property type="match status" value="1"/>
</dbReference>
<dbReference type="InterPro" id="IPR000719">
    <property type="entry name" value="Prot_kinase_dom"/>
</dbReference>
<evidence type="ECO:0000256" key="1">
    <source>
        <dbReference type="SAM" id="MobiDB-lite"/>
    </source>
</evidence>
<dbReference type="PROSITE" id="PS00108">
    <property type="entry name" value="PROTEIN_KINASE_ST"/>
    <property type="match status" value="1"/>
</dbReference>
<reference evidence="3 4" key="1">
    <citation type="submission" date="2024-04" db="EMBL/GenBank/DDBJ databases">
        <title>Tritrichomonas musculus Genome.</title>
        <authorList>
            <person name="Alves-Ferreira E."/>
            <person name="Grigg M."/>
            <person name="Lorenzi H."/>
            <person name="Galac M."/>
        </authorList>
    </citation>
    <scope>NUCLEOTIDE SEQUENCE [LARGE SCALE GENOMIC DNA]</scope>
    <source>
        <strain evidence="3 4">EAF2021</strain>
    </source>
</reference>
<dbReference type="Proteomes" id="UP001470230">
    <property type="component" value="Unassembled WGS sequence"/>
</dbReference>
<keyword evidence="4" id="KW-1185">Reference proteome</keyword>
<comment type="caution">
    <text evidence="3">The sequence shown here is derived from an EMBL/GenBank/DDBJ whole genome shotgun (WGS) entry which is preliminary data.</text>
</comment>
<dbReference type="SMART" id="SM00220">
    <property type="entry name" value="S_TKc"/>
    <property type="match status" value="1"/>
</dbReference>
<dbReference type="Gene3D" id="1.10.510.10">
    <property type="entry name" value="Transferase(Phosphotransferase) domain 1"/>
    <property type="match status" value="1"/>
</dbReference>
<dbReference type="InterPro" id="IPR008271">
    <property type="entry name" value="Ser/Thr_kinase_AS"/>
</dbReference>
<dbReference type="EMBL" id="JAPFFF010000016">
    <property type="protein sequence ID" value="KAK8865492.1"/>
    <property type="molecule type" value="Genomic_DNA"/>
</dbReference>
<dbReference type="PROSITE" id="PS50011">
    <property type="entry name" value="PROTEIN_KINASE_DOM"/>
    <property type="match status" value="1"/>
</dbReference>
<evidence type="ECO:0000313" key="4">
    <source>
        <dbReference type="Proteomes" id="UP001470230"/>
    </source>
</evidence>
<evidence type="ECO:0000313" key="3">
    <source>
        <dbReference type="EMBL" id="KAK8865492.1"/>
    </source>
</evidence>
<dbReference type="PANTHER" id="PTHR23257:SF841">
    <property type="entry name" value="SERINE_THREONINE-PROTEIN KINASE DDB_G0290621-RELATED"/>
    <property type="match status" value="1"/>
</dbReference>
<dbReference type="InterPro" id="IPR011009">
    <property type="entry name" value="Kinase-like_dom_sf"/>
</dbReference>
<feature type="region of interest" description="Disordered" evidence="1">
    <location>
        <begin position="60"/>
        <end position="80"/>
    </location>
</feature>
<dbReference type="InterPro" id="IPR050167">
    <property type="entry name" value="Ser_Thr_protein_kinase"/>
</dbReference>
<accession>A0ABR2IMD5</accession>
<feature type="compositionally biased region" description="Acidic residues" evidence="1">
    <location>
        <begin position="68"/>
        <end position="80"/>
    </location>
</feature>
<dbReference type="SUPFAM" id="SSF56112">
    <property type="entry name" value="Protein kinase-like (PK-like)"/>
    <property type="match status" value="1"/>
</dbReference>
<sequence length="270" mass="31996">MKKIKILDADTMEQLLEKSTLIDSGATSDVYRVPNIYTKRGFLCLKMLNRTIFKSSNDTKTSTQINWNDDDDHNYDNNQEEPTFDFEKARKLYSEYELLKCLDRPNIEKVYGFFYGSKEMKPAILLEYCKFNLEKVIKNFKYYELVGVIYEICSAMKYVHQNKVIHRDIKMRNILIYIKKHVKLCDFGIAKVMDLTTYTELTKNIGTFVFMAQEIFDESTQYNEKVDVYSFGVVMYYIVTKGEMPLFRKDKSYESLKFPKTINSLKIIWI</sequence>
<organism evidence="3 4">
    <name type="scientific">Tritrichomonas musculus</name>
    <dbReference type="NCBI Taxonomy" id="1915356"/>
    <lineage>
        <taxon>Eukaryota</taxon>
        <taxon>Metamonada</taxon>
        <taxon>Parabasalia</taxon>
        <taxon>Tritrichomonadida</taxon>
        <taxon>Tritrichomonadidae</taxon>
        <taxon>Tritrichomonas</taxon>
    </lineage>
</organism>
<name>A0ABR2IMD5_9EUKA</name>
<evidence type="ECO:0000259" key="2">
    <source>
        <dbReference type="PROSITE" id="PS50011"/>
    </source>
</evidence>
<keyword evidence="3" id="KW-0808">Transferase</keyword>
<gene>
    <name evidence="3" type="ORF">M9Y10_011047</name>
</gene>